<evidence type="ECO:0000313" key="1">
    <source>
        <dbReference type="EMBL" id="KYN50607.1"/>
    </source>
</evidence>
<sequence>MIQISRDQVNGIKLKDLDNTATLVNLTDNMEGDLIEEAIQLNIRKEYVAWEQRCDELIEFLKERSRTKRPRLAVGLRQSVVARIARLESLKDSVRRRLVHVSTFESRIVTGAGINSNHIEPRQFLEDAGNVLLERVRDAVKRHGSVKMNIAFNGDFAMKDKRTKKSIITKNSEIYTTWAEKSWDFSIGGATRK</sequence>
<keyword evidence="2" id="KW-1185">Reference proteome</keyword>
<proteinExistence type="predicted"/>
<evidence type="ECO:0000313" key="2">
    <source>
        <dbReference type="Proteomes" id="UP000078492"/>
    </source>
</evidence>
<organism evidence="1 2">
    <name type="scientific">Trachymyrmex cornetzi</name>
    <dbReference type="NCBI Taxonomy" id="471704"/>
    <lineage>
        <taxon>Eukaryota</taxon>
        <taxon>Metazoa</taxon>
        <taxon>Ecdysozoa</taxon>
        <taxon>Arthropoda</taxon>
        <taxon>Hexapoda</taxon>
        <taxon>Insecta</taxon>
        <taxon>Pterygota</taxon>
        <taxon>Neoptera</taxon>
        <taxon>Endopterygota</taxon>
        <taxon>Hymenoptera</taxon>
        <taxon>Apocrita</taxon>
        <taxon>Aculeata</taxon>
        <taxon>Formicoidea</taxon>
        <taxon>Formicidae</taxon>
        <taxon>Myrmicinae</taxon>
        <taxon>Trachymyrmex</taxon>
    </lineage>
</organism>
<protein>
    <submittedName>
        <fullName evidence="1">Uncharacterized protein</fullName>
    </submittedName>
</protein>
<reference evidence="1 2" key="1">
    <citation type="submission" date="2015-09" db="EMBL/GenBank/DDBJ databases">
        <title>Trachymyrmex cornetzi WGS genome.</title>
        <authorList>
            <person name="Nygaard S."/>
            <person name="Hu H."/>
            <person name="Boomsma J."/>
            <person name="Zhang G."/>
        </authorList>
    </citation>
    <scope>NUCLEOTIDE SEQUENCE [LARGE SCALE GENOMIC DNA]</scope>
    <source>
        <strain evidence="1">Tcor2-1</strain>
        <tissue evidence="1">Whole body</tissue>
    </source>
</reference>
<dbReference type="EMBL" id="LKEY01043669">
    <property type="protein sequence ID" value="KYN50607.1"/>
    <property type="molecule type" value="Genomic_DNA"/>
</dbReference>
<gene>
    <name evidence="1" type="ORF">ALC57_11771</name>
</gene>
<dbReference type="STRING" id="471704.A0A151K3F8"/>
<dbReference type="Proteomes" id="UP000078492">
    <property type="component" value="Unassembled WGS sequence"/>
</dbReference>
<comment type="caution">
    <text evidence="1">The sequence shown here is derived from an EMBL/GenBank/DDBJ whole genome shotgun (WGS) entry which is preliminary data.</text>
</comment>
<dbReference type="AlphaFoldDB" id="A0A151K3F8"/>
<name>A0A151K3F8_9HYME</name>
<accession>A0A151K3F8</accession>